<comment type="similarity">
    <text evidence="1">Belongs to the TRAFAC class TrmE-Era-EngA-EngB-Septin-like GTPase superfamily. AIG1/Toc34/Toc159-like paraseptin GTPase family. IAN subfamily.</text>
</comment>
<accession>A0ABR3NWZ1</accession>
<dbReference type="PANTHER" id="PTHR10903">
    <property type="entry name" value="GTPASE, IMAP FAMILY MEMBER-RELATED"/>
    <property type="match status" value="1"/>
</dbReference>
<sequence length="484" mass="53463">MDEPPLMSDVTIMLLGITGAGKSASGNTIIGGDRNPFKEDFSPVSVTRVCQSEQTEVDGQSITVIDTVGLPETTDKITDAQTKIDQILGCAQHGIDVCLLVIKLGDKFTEEKCAAVKIVQKNFGPKILRHSIALFTHGDQLCVKIESYLSHCEALRSIVDQCSGGFHVFNNKDEDQSQVFKLLQKINKLRDKNGYERYTEQDYNETQDKILLKKTAVKGAAVGAVGGAAVGAITANTGQVPLAAAVGAAGVSDLRIILLGKTRSGKSSTGNTILGRTVFRVSNNAGPTTRQCLHERTTNGANVISVIDTPGLFHTSLTEKHLKAEIEKSVVMSAPGPHVLLLVIRLYSFTEEDKNTVKWIQENFGEDVKRFTMLLFTGADQLNKPLIEFLQENQELQNLVDEYKGRYHAFNNIENNDQAQVVGLVEKINNTVEINNKEYYTVEMFKKIKRKKFMMMLKIIAVLTLAFVSYRMGRLWQPVTCVCK</sequence>
<name>A0ABR3NWZ1_9TELE</name>
<dbReference type="EMBL" id="JAYMGO010000001">
    <property type="protein sequence ID" value="KAL1281296.1"/>
    <property type="molecule type" value="Genomic_DNA"/>
</dbReference>
<gene>
    <name evidence="6" type="ORF">QQF64_000099</name>
</gene>
<feature type="domain" description="AIG1-type G" evidence="5">
    <location>
        <begin position="251"/>
        <end position="449"/>
    </location>
</feature>
<dbReference type="InterPro" id="IPR006703">
    <property type="entry name" value="G_AIG1"/>
</dbReference>
<dbReference type="Gene3D" id="3.40.50.300">
    <property type="entry name" value="P-loop containing nucleotide triphosphate hydrolases"/>
    <property type="match status" value="2"/>
</dbReference>
<evidence type="ECO:0000256" key="3">
    <source>
        <dbReference type="ARBA" id="ARBA00023134"/>
    </source>
</evidence>
<keyword evidence="4" id="KW-0812">Transmembrane</keyword>
<dbReference type="SUPFAM" id="SSF52540">
    <property type="entry name" value="P-loop containing nucleoside triphosphate hydrolases"/>
    <property type="match status" value="2"/>
</dbReference>
<dbReference type="InterPro" id="IPR027417">
    <property type="entry name" value="P-loop_NTPase"/>
</dbReference>
<evidence type="ECO:0000256" key="1">
    <source>
        <dbReference type="ARBA" id="ARBA00008535"/>
    </source>
</evidence>
<comment type="caution">
    <text evidence="6">The sequence shown here is derived from an EMBL/GenBank/DDBJ whole genome shotgun (WGS) entry which is preliminary data.</text>
</comment>
<keyword evidence="4" id="KW-0472">Membrane</keyword>
<keyword evidence="7" id="KW-1185">Reference proteome</keyword>
<dbReference type="Proteomes" id="UP001558613">
    <property type="component" value="Unassembled WGS sequence"/>
</dbReference>
<keyword evidence="3" id="KW-0342">GTP-binding</keyword>
<feature type="transmembrane region" description="Helical" evidence="4">
    <location>
        <begin position="453"/>
        <end position="470"/>
    </location>
</feature>
<evidence type="ECO:0000313" key="7">
    <source>
        <dbReference type="Proteomes" id="UP001558613"/>
    </source>
</evidence>
<reference evidence="6 7" key="1">
    <citation type="submission" date="2023-09" db="EMBL/GenBank/DDBJ databases">
        <authorList>
            <person name="Wang M."/>
        </authorList>
    </citation>
    <scope>NUCLEOTIDE SEQUENCE [LARGE SCALE GENOMIC DNA]</scope>
    <source>
        <strain evidence="6">GT-2023</strain>
        <tissue evidence="6">Liver</tissue>
    </source>
</reference>
<keyword evidence="4" id="KW-1133">Transmembrane helix</keyword>
<dbReference type="InterPro" id="IPR045058">
    <property type="entry name" value="GIMA/IAN/Toc"/>
</dbReference>
<feature type="domain" description="AIG1-type G" evidence="5">
    <location>
        <begin position="7"/>
        <end position="207"/>
    </location>
</feature>
<dbReference type="Pfam" id="PF04548">
    <property type="entry name" value="AIG1"/>
    <property type="match status" value="2"/>
</dbReference>
<protein>
    <recommendedName>
        <fullName evidence="5">AIG1-type G domain-containing protein</fullName>
    </recommendedName>
</protein>
<evidence type="ECO:0000259" key="5">
    <source>
        <dbReference type="PROSITE" id="PS51720"/>
    </source>
</evidence>
<keyword evidence="2" id="KW-0547">Nucleotide-binding</keyword>
<proteinExistence type="inferred from homology"/>
<evidence type="ECO:0000256" key="4">
    <source>
        <dbReference type="SAM" id="Phobius"/>
    </source>
</evidence>
<dbReference type="PROSITE" id="PS51720">
    <property type="entry name" value="G_AIG1"/>
    <property type="match status" value="2"/>
</dbReference>
<evidence type="ECO:0000256" key="2">
    <source>
        <dbReference type="ARBA" id="ARBA00022741"/>
    </source>
</evidence>
<evidence type="ECO:0000313" key="6">
    <source>
        <dbReference type="EMBL" id="KAL1281296.1"/>
    </source>
</evidence>
<organism evidence="6 7">
    <name type="scientific">Cirrhinus molitorella</name>
    <name type="common">mud carp</name>
    <dbReference type="NCBI Taxonomy" id="172907"/>
    <lineage>
        <taxon>Eukaryota</taxon>
        <taxon>Metazoa</taxon>
        <taxon>Chordata</taxon>
        <taxon>Craniata</taxon>
        <taxon>Vertebrata</taxon>
        <taxon>Euteleostomi</taxon>
        <taxon>Actinopterygii</taxon>
        <taxon>Neopterygii</taxon>
        <taxon>Teleostei</taxon>
        <taxon>Ostariophysi</taxon>
        <taxon>Cypriniformes</taxon>
        <taxon>Cyprinidae</taxon>
        <taxon>Labeoninae</taxon>
        <taxon>Labeonini</taxon>
        <taxon>Cirrhinus</taxon>
    </lineage>
</organism>
<dbReference type="PANTHER" id="PTHR10903:SF188">
    <property type="entry name" value="GTPASE IMAP FAMILY MEMBER 2-LIKE-RELATED"/>
    <property type="match status" value="1"/>
</dbReference>